<sequence length="104" mass="10298">MNRFGVKLGRHALAAQLALVGMALVCAAFWPPSQGRMLLVPMLPGAANPMLVRAIDGGAQLLGSGPLPGSMVVTGAHAALAVALRGKAVLILAAPPVLCGGPAA</sequence>
<protein>
    <submittedName>
        <fullName evidence="1">Uncharacterized protein</fullName>
    </submittedName>
</protein>
<dbReference type="EMBL" id="JACHLN010000003">
    <property type="protein sequence ID" value="MBB4840570.1"/>
    <property type="molecule type" value="Genomic_DNA"/>
</dbReference>
<dbReference type="Proteomes" id="UP000575241">
    <property type="component" value="Unassembled WGS sequence"/>
</dbReference>
<accession>A0A7W7K528</accession>
<dbReference type="RefSeq" id="WP_260396208.1">
    <property type="nucleotide sequence ID" value="NZ_JACHLN010000003.1"/>
</dbReference>
<gene>
    <name evidence="1" type="ORF">HNP52_003662</name>
</gene>
<evidence type="ECO:0000313" key="1">
    <source>
        <dbReference type="EMBL" id="MBB4840570.1"/>
    </source>
</evidence>
<proteinExistence type="predicted"/>
<dbReference type="AlphaFoldDB" id="A0A7W7K528"/>
<evidence type="ECO:0000313" key="2">
    <source>
        <dbReference type="Proteomes" id="UP000575241"/>
    </source>
</evidence>
<organism evidence="1 2">
    <name type="scientific">Sphingomonas kyeonggiensis</name>
    <dbReference type="NCBI Taxonomy" id="1268553"/>
    <lineage>
        <taxon>Bacteria</taxon>
        <taxon>Pseudomonadati</taxon>
        <taxon>Pseudomonadota</taxon>
        <taxon>Alphaproteobacteria</taxon>
        <taxon>Sphingomonadales</taxon>
        <taxon>Sphingomonadaceae</taxon>
        <taxon>Sphingomonas</taxon>
    </lineage>
</organism>
<reference evidence="1 2" key="1">
    <citation type="submission" date="2020-08" db="EMBL/GenBank/DDBJ databases">
        <title>Functional genomics of gut bacteria from endangered species of beetles.</title>
        <authorList>
            <person name="Carlos-Shanley C."/>
        </authorList>
    </citation>
    <scope>NUCLEOTIDE SEQUENCE [LARGE SCALE GENOMIC DNA]</scope>
    <source>
        <strain evidence="1 2">S00224</strain>
    </source>
</reference>
<keyword evidence="2" id="KW-1185">Reference proteome</keyword>
<name>A0A7W7K528_9SPHN</name>
<comment type="caution">
    <text evidence="1">The sequence shown here is derived from an EMBL/GenBank/DDBJ whole genome shotgun (WGS) entry which is preliminary data.</text>
</comment>